<dbReference type="SUPFAM" id="SSF52540">
    <property type="entry name" value="P-loop containing nucleoside triphosphate hydrolases"/>
    <property type="match status" value="1"/>
</dbReference>
<dbReference type="Proteomes" id="UP000193498">
    <property type="component" value="Unassembled WGS sequence"/>
</dbReference>
<feature type="domain" description="ABC transporter" evidence="10">
    <location>
        <begin position="101"/>
        <end position="360"/>
    </location>
</feature>
<evidence type="ECO:0000313" key="12">
    <source>
        <dbReference type="Proteomes" id="UP000193498"/>
    </source>
</evidence>
<dbReference type="GO" id="GO:0016887">
    <property type="term" value="F:ATP hydrolysis activity"/>
    <property type="evidence" value="ECO:0007669"/>
    <property type="project" value="InterPro"/>
</dbReference>
<feature type="transmembrane region" description="Helical" evidence="9">
    <location>
        <begin position="547"/>
        <end position="564"/>
    </location>
</feature>
<comment type="caution">
    <text evidence="11">The sequence shown here is derived from an EMBL/GenBank/DDBJ whole genome shotgun (WGS) entry which is preliminary data.</text>
</comment>
<feature type="transmembrane region" description="Helical" evidence="9">
    <location>
        <begin position="625"/>
        <end position="650"/>
    </location>
</feature>
<evidence type="ECO:0000256" key="5">
    <source>
        <dbReference type="ARBA" id="ARBA00022741"/>
    </source>
</evidence>
<dbReference type="PANTHER" id="PTHR10590:SF4">
    <property type="entry name" value="SOLUTE CARRIER FAMILY 28 MEMBER 3"/>
    <property type="match status" value="1"/>
</dbReference>
<keyword evidence="5" id="KW-0547">Nucleotide-binding</keyword>
<reference evidence="11 12" key="1">
    <citation type="submission" date="2016-07" db="EMBL/GenBank/DDBJ databases">
        <title>Pervasive Adenine N6-methylation of Active Genes in Fungi.</title>
        <authorList>
            <consortium name="DOE Joint Genome Institute"/>
            <person name="Mondo S.J."/>
            <person name="Dannebaum R.O."/>
            <person name="Kuo R.C."/>
            <person name="Labutti K."/>
            <person name="Haridas S."/>
            <person name="Kuo A."/>
            <person name="Salamov A."/>
            <person name="Ahrendt S.R."/>
            <person name="Lipzen A."/>
            <person name="Sullivan W."/>
            <person name="Andreopoulos W.B."/>
            <person name="Clum A."/>
            <person name="Lindquist E."/>
            <person name="Daum C."/>
            <person name="Ramamoorthy G.K."/>
            <person name="Gryganskyi A."/>
            <person name="Culley D."/>
            <person name="Magnuson J.K."/>
            <person name="James T.Y."/>
            <person name="O'Malley M.A."/>
            <person name="Stajich J.E."/>
            <person name="Spatafora J.W."/>
            <person name="Visel A."/>
            <person name="Grigoriev I.V."/>
        </authorList>
    </citation>
    <scope>NUCLEOTIDE SEQUENCE [LARGE SCALE GENOMIC DNA]</scope>
    <source>
        <strain evidence="11 12">CBS 931.73</strain>
    </source>
</reference>
<dbReference type="InterPro" id="IPR011642">
    <property type="entry name" value="Gate_dom"/>
</dbReference>
<feature type="transmembrane region" description="Helical" evidence="9">
    <location>
        <begin position="793"/>
        <end position="815"/>
    </location>
</feature>
<dbReference type="InterPro" id="IPR008276">
    <property type="entry name" value="C_nuclsd_transpt"/>
</dbReference>
<protein>
    <recommendedName>
        <fullName evidence="10">ABC transporter domain-containing protein</fullName>
    </recommendedName>
</protein>
<dbReference type="GO" id="GO:0005337">
    <property type="term" value="F:nucleoside transmembrane transporter activity"/>
    <property type="evidence" value="ECO:0007669"/>
    <property type="project" value="InterPro"/>
</dbReference>
<dbReference type="InterPro" id="IPR003593">
    <property type="entry name" value="AAA+_ATPase"/>
</dbReference>
<keyword evidence="4 9" id="KW-0812">Transmembrane</keyword>
<feature type="transmembrane region" description="Helical" evidence="9">
    <location>
        <begin position="12"/>
        <end position="31"/>
    </location>
</feature>
<gene>
    <name evidence="11" type="ORF">K493DRAFT_355661</name>
</gene>
<dbReference type="GO" id="GO:0005524">
    <property type="term" value="F:ATP binding"/>
    <property type="evidence" value="ECO:0007669"/>
    <property type="project" value="UniProtKB-KW"/>
</dbReference>
<feature type="transmembrane region" description="Helical" evidence="9">
    <location>
        <begin position="827"/>
        <end position="846"/>
    </location>
</feature>
<dbReference type="InterPro" id="IPR017871">
    <property type="entry name" value="ABC_transporter-like_CS"/>
</dbReference>
<feature type="transmembrane region" description="Helical" evidence="9">
    <location>
        <begin position="443"/>
        <end position="463"/>
    </location>
</feature>
<feature type="transmembrane region" description="Helical" evidence="9">
    <location>
        <begin position="662"/>
        <end position="687"/>
    </location>
</feature>
<accession>A0A1Y1Y141</accession>
<dbReference type="InParanoid" id="A0A1Y1Y141"/>
<feature type="transmembrane region" description="Helical" evidence="9">
    <location>
        <begin position="924"/>
        <end position="946"/>
    </location>
</feature>
<evidence type="ECO:0000313" key="11">
    <source>
        <dbReference type="EMBL" id="ORX91344.1"/>
    </source>
</evidence>
<name>A0A1Y1Y141_9FUNG</name>
<sequence>MNHPKHGTPLYVAMLMLVVDSFLYLFVAWYADHLKPGKEGIALPWNFLFNPSYWKRVRFSDTVSAVNGSELWATRKVREEDRHMFESQDVSSIAPQDRGAILISDLQKTYAVGSGQKIHAVDSLDIDLNRGQVLALLGSNGAGKTTVISMLSCLMLPDDGSISIFGQTLPTRKNQSPNIGITFEVQKLLGVCRQSDVLLDVFSAVEHLELFAAVRGLRVLGKIEADGTVVSGDPDALQKEYIFALMEDVSLASKCIEKAGSYSVGMKRKLSLAIALLGNPSIVVLDEPTSGMDVYSRNTIWQLIQDSKENKVIILTTHSMEEADILGDRVAIMSKGKLKALGSPLFLKDRFGTGYRLSLIKNGLFDQDGLTQFIQSFIATAEVLENSAHNITYLLPDNQEAYPDFFEALEGLLSANDTYPEEKKEIDTSTEDQPQSFYRRFRLWFHLLMFLVITGLMIGAWILHGKDSLVLSLLWAFVSLKLMFYHVTTRILSKPLGMFFGAIFKVVFAIPEKIRLVLGVLLPVGLIVSVTLALPIQEGHSTRMDRLRSLLGLVIFIGVLFATSNNRKLIPWRTVVVGVLLQFLLGLFILKTSVGYDIFSWLSNMCSTLLHFSKSGLSFVTNDDIANIGIFVFTVLPAVIFFAAIVKVVYYLGGMQWIVRKFAWLMVRLMGTSGAESVVAAASPFVGMGESSLLILPFLETLTRSELHSAMTSGFATISGSVLVAFISMKVDAQTLITSCVMSVPCGLAISKMRYPETGEPVTKGKVRIPESEDKEANFLHAASNGAAQGIHLALLILATVISFISLLALVNSFLTWVGNFFNIDNLTLEFIVGYLFYPFMWLVGIPNRDLLTVARLMATKMFVNEFAAFAELANLTTSGALEQRTASLGIYCLCGFANFGSIGIQIGALGAMAPSRKKDLAELAFSAMLCGTMSTLMSATIAGMLL</sequence>
<feature type="transmembrane region" description="Helical" evidence="9">
    <location>
        <begin position="492"/>
        <end position="510"/>
    </location>
</feature>
<proteinExistence type="inferred from homology"/>
<dbReference type="GO" id="GO:0015293">
    <property type="term" value="F:symporter activity"/>
    <property type="evidence" value="ECO:0007669"/>
    <property type="project" value="TreeGrafter"/>
</dbReference>
<dbReference type="SMART" id="SM00382">
    <property type="entry name" value="AAA"/>
    <property type="match status" value="1"/>
</dbReference>
<dbReference type="EMBL" id="MCFE01000325">
    <property type="protein sequence ID" value="ORX91344.1"/>
    <property type="molecule type" value="Genomic_DNA"/>
</dbReference>
<evidence type="ECO:0000256" key="8">
    <source>
        <dbReference type="ARBA" id="ARBA00023136"/>
    </source>
</evidence>
<dbReference type="GO" id="GO:0005886">
    <property type="term" value="C:plasma membrane"/>
    <property type="evidence" value="ECO:0007669"/>
    <property type="project" value="UniProtKB-SubCell"/>
</dbReference>
<dbReference type="OrthoDB" id="6075923at2759"/>
<evidence type="ECO:0000256" key="9">
    <source>
        <dbReference type="SAM" id="Phobius"/>
    </source>
</evidence>
<organism evidence="11 12">
    <name type="scientific">Basidiobolus meristosporus CBS 931.73</name>
    <dbReference type="NCBI Taxonomy" id="1314790"/>
    <lineage>
        <taxon>Eukaryota</taxon>
        <taxon>Fungi</taxon>
        <taxon>Fungi incertae sedis</taxon>
        <taxon>Zoopagomycota</taxon>
        <taxon>Entomophthoromycotina</taxon>
        <taxon>Basidiobolomycetes</taxon>
        <taxon>Basidiobolales</taxon>
        <taxon>Basidiobolaceae</taxon>
        <taxon>Basidiobolus</taxon>
    </lineage>
</organism>
<dbReference type="AlphaFoldDB" id="A0A1Y1Y141"/>
<evidence type="ECO:0000256" key="4">
    <source>
        <dbReference type="ARBA" id="ARBA00022692"/>
    </source>
</evidence>
<evidence type="ECO:0000256" key="1">
    <source>
        <dbReference type="ARBA" id="ARBA00004651"/>
    </source>
</evidence>
<feature type="transmembrane region" description="Helical" evidence="9">
    <location>
        <begin position="570"/>
        <end position="589"/>
    </location>
</feature>
<keyword evidence="3" id="KW-1003">Cell membrane</keyword>
<dbReference type="InterPro" id="IPR002668">
    <property type="entry name" value="CNT_N_dom"/>
</dbReference>
<dbReference type="Pfam" id="PF07670">
    <property type="entry name" value="Gate"/>
    <property type="match status" value="1"/>
</dbReference>
<dbReference type="PROSITE" id="PS50893">
    <property type="entry name" value="ABC_TRANSPORTER_2"/>
    <property type="match status" value="1"/>
</dbReference>
<comment type="subcellular location">
    <subcellularLocation>
        <location evidence="1">Cell membrane</location>
        <topology evidence="1">Multi-pass membrane protein</topology>
    </subcellularLocation>
</comment>
<dbReference type="Pfam" id="PF07662">
    <property type="entry name" value="Nucleos_tra2_C"/>
    <property type="match status" value="1"/>
</dbReference>
<dbReference type="PROSITE" id="PS00211">
    <property type="entry name" value="ABC_TRANSPORTER_1"/>
    <property type="match status" value="1"/>
</dbReference>
<dbReference type="Pfam" id="PF01773">
    <property type="entry name" value="Nucleos_tra2_N"/>
    <property type="match status" value="1"/>
</dbReference>
<dbReference type="Gene3D" id="3.40.50.300">
    <property type="entry name" value="P-loop containing nucleotide triphosphate hydrolases"/>
    <property type="match status" value="1"/>
</dbReference>
<evidence type="ECO:0000256" key="2">
    <source>
        <dbReference type="ARBA" id="ARBA00009033"/>
    </source>
</evidence>
<keyword evidence="8 9" id="KW-0472">Membrane</keyword>
<evidence type="ECO:0000256" key="3">
    <source>
        <dbReference type="ARBA" id="ARBA00022475"/>
    </source>
</evidence>
<dbReference type="PANTHER" id="PTHR10590">
    <property type="entry name" value="SODIUM/NUCLEOSIDE COTRANSPORTER"/>
    <property type="match status" value="1"/>
</dbReference>
<dbReference type="InterPro" id="IPR011657">
    <property type="entry name" value="CNT_C_dom"/>
</dbReference>
<dbReference type="CDD" id="cd03263">
    <property type="entry name" value="ABC_subfamily_A"/>
    <property type="match status" value="1"/>
</dbReference>
<dbReference type="Pfam" id="PF00005">
    <property type="entry name" value="ABC_tran"/>
    <property type="match status" value="1"/>
</dbReference>
<feature type="transmembrane region" description="Helical" evidence="9">
    <location>
        <begin position="889"/>
        <end position="912"/>
    </location>
</feature>
<keyword evidence="12" id="KW-1185">Reference proteome</keyword>
<evidence type="ECO:0000256" key="7">
    <source>
        <dbReference type="ARBA" id="ARBA00022989"/>
    </source>
</evidence>
<keyword evidence="7 9" id="KW-1133">Transmembrane helix</keyword>
<feature type="transmembrane region" description="Helical" evidence="9">
    <location>
        <begin position="516"/>
        <end position="535"/>
    </location>
</feature>
<comment type="similarity">
    <text evidence="2">Belongs to the concentrative nucleoside transporter (CNT) (TC 2.A.41) family.</text>
</comment>
<evidence type="ECO:0000259" key="10">
    <source>
        <dbReference type="PROSITE" id="PS50893"/>
    </source>
</evidence>
<dbReference type="InterPro" id="IPR003439">
    <property type="entry name" value="ABC_transporter-like_ATP-bd"/>
</dbReference>
<keyword evidence="6" id="KW-0067">ATP-binding</keyword>
<feature type="transmembrane region" description="Helical" evidence="9">
    <location>
        <begin position="707"/>
        <end position="727"/>
    </location>
</feature>
<evidence type="ECO:0000256" key="6">
    <source>
        <dbReference type="ARBA" id="ARBA00022840"/>
    </source>
</evidence>
<dbReference type="InterPro" id="IPR027417">
    <property type="entry name" value="P-loop_NTPase"/>
</dbReference>